<evidence type="ECO:0008006" key="3">
    <source>
        <dbReference type="Google" id="ProtNLM"/>
    </source>
</evidence>
<dbReference type="InterPro" id="IPR016195">
    <property type="entry name" value="Pol/histidinol_Pase-like"/>
</dbReference>
<name>A0ABV3TRE8_9GAMM</name>
<dbReference type="RefSeq" id="WP_368374298.1">
    <property type="nucleotide sequence ID" value="NZ_JBFRYB010000001.1"/>
</dbReference>
<comment type="caution">
    <text evidence="1">The sequence shown here is derived from an EMBL/GenBank/DDBJ whole genome shotgun (WGS) entry which is preliminary data.</text>
</comment>
<gene>
    <name evidence="1" type="ORF">AB4875_01670</name>
</gene>
<dbReference type="InterPro" id="IPR013783">
    <property type="entry name" value="Ig-like_fold"/>
</dbReference>
<reference evidence="1 2" key="1">
    <citation type="journal article" date="2011" name="Int. J. Syst. Evol. Microbiol.">
        <title>Zhongshania antarctica gen. nov., sp. nov. and Zhongshania guokunii sp. nov., gammaproteobacteria respectively isolated from coastal attached (fast) ice and surface seawater of the Antarctic.</title>
        <authorList>
            <person name="Li H.J."/>
            <person name="Zhang X.Y."/>
            <person name="Chen C.X."/>
            <person name="Zhang Y.J."/>
            <person name="Gao Z.M."/>
            <person name="Yu Y."/>
            <person name="Chen X.L."/>
            <person name="Chen B."/>
            <person name="Zhang Y.Z."/>
        </authorList>
    </citation>
    <scope>NUCLEOTIDE SEQUENCE [LARGE SCALE GENOMIC DNA]</scope>
    <source>
        <strain evidence="1 2">R06B22</strain>
    </source>
</reference>
<proteinExistence type="predicted"/>
<organism evidence="1 2">
    <name type="scientific">Zhongshania arctica</name>
    <dbReference type="NCBI Taxonomy" id="3238302"/>
    <lineage>
        <taxon>Bacteria</taxon>
        <taxon>Pseudomonadati</taxon>
        <taxon>Pseudomonadota</taxon>
        <taxon>Gammaproteobacteria</taxon>
        <taxon>Cellvibrionales</taxon>
        <taxon>Spongiibacteraceae</taxon>
        <taxon>Zhongshania</taxon>
    </lineage>
</organism>
<protein>
    <recommendedName>
        <fullName evidence="3">DUF3604 domain-containing protein</fullName>
    </recommendedName>
</protein>
<dbReference type="Proteomes" id="UP001557484">
    <property type="component" value="Unassembled WGS sequence"/>
</dbReference>
<evidence type="ECO:0000313" key="2">
    <source>
        <dbReference type="Proteomes" id="UP001557484"/>
    </source>
</evidence>
<keyword evidence="2" id="KW-1185">Reference proteome</keyword>
<dbReference type="EMBL" id="JBFRYB010000001">
    <property type="protein sequence ID" value="MEX1664173.1"/>
    <property type="molecule type" value="Genomic_DNA"/>
</dbReference>
<dbReference type="Pfam" id="PF22352">
    <property type="entry name" value="K319L-like_PKD"/>
    <property type="match status" value="1"/>
</dbReference>
<sequence length="908" mass="98319">MLSTLLSACGGSSVSGTKSTKDNSAAVVFYIIGDTDVASNTLNTLRVESNVNGDTGSWDWQFDNSQLDQDAVLIGRDSISYTAPAVSQATILSFWAERRLPGQEIQKINKLVRVYPADDQNKRPTVNAGSDLNAEEGATIVLRVMTSAQGGRSIRSIEWQQQSGPIAEIIGAADQDTLTIKLPQVDSSAPVVFGVFAYDSGGFTGFDEIEVRVLDTFVNALPVVDAGIDREAQANTEIHFDGSASDSDGELVSLLWEALEPDQALNIRNSDTLKPSLITPNVSVDRVMKIRFTAIDDKGGSSSDTVSVLIRAAVNQPPQIRHAYIDPGVAYSGETVALLADAQDADGNTLHYQWSQLVEENQAILTITDDESPTAAATLPILTRNYNFKLKLAVSDGRDIETRDISLQGIANVKPQPDLFSCLSQPLQQGCPLSPLASVLNPDNFIACATDPSSSECIFTKIAGPAVLACVDAPGPQTCGAALANVADPSYVLEQLGEEDSAGQCNPAFDERSFEHYIGALHEHTAYSDGTYLSRPADVFASVKAAGFDFSGSSDHSDNMAIPLSAGRGDCAPEQILDCLVFVDDNNRSDAFLKWRATQEQALAASDENFTAFRGFEWTSDRFGHANVFFSRNIINAKTGPGYALTMARFWQWFSYPAEFGGGSDGLLSFNHPGREDAIESIAESFGGDPGFTFNDFRYVKAADYRTVGIEVFGKGSEYDSDGPLGSWLSYALDKGWYLGPVGSEDHHDTRWGDADLPKTVLISRSRSRDDLREAMLARRFYAVAQSYNDIRLDFRIDGQVMGSRLRRVIGSDLNVKLSMASNSATVIAPRFELVGPGNSVIARSSGSHWETTLVSSPALKYVFVRVFDGDRPIAFSAPIWLQEGAQPLPKCLVPQVWKDKPALLPSI</sequence>
<dbReference type="Gene3D" id="2.60.40.10">
    <property type="entry name" value="Immunoglobulins"/>
    <property type="match status" value="2"/>
</dbReference>
<evidence type="ECO:0000313" key="1">
    <source>
        <dbReference type="EMBL" id="MEX1664173.1"/>
    </source>
</evidence>
<dbReference type="SUPFAM" id="SSF89550">
    <property type="entry name" value="PHP domain-like"/>
    <property type="match status" value="1"/>
</dbReference>
<accession>A0ABV3TRE8</accession>
<dbReference type="Gene3D" id="3.20.20.140">
    <property type="entry name" value="Metal-dependent hydrolases"/>
    <property type="match status" value="1"/>
</dbReference>